<evidence type="ECO:0000259" key="2">
    <source>
        <dbReference type="SMART" id="SM00849"/>
    </source>
</evidence>
<keyword evidence="1" id="KW-0472">Membrane</keyword>
<gene>
    <name evidence="3" type="ORF">GCM10011386_25300</name>
</gene>
<feature type="transmembrane region" description="Helical" evidence="1">
    <location>
        <begin position="56"/>
        <end position="77"/>
    </location>
</feature>
<keyword evidence="1" id="KW-0812">Transmembrane</keyword>
<dbReference type="Proteomes" id="UP000597338">
    <property type="component" value="Unassembled WGS sequence"/>
</dbReference>
<keyword evidence="1" id="KW-1133">Transmembrane helix</keyword>
<keyword evidence="4" id="KW-1185">Reference proteome</keyword>
<dbReference type="InterPro" id="IPR036866">
    <property type="entry name" value="RibonucZ/Hydroxyglut_hydro"/>
</dbReference>
<feature type="domain" description="Metallo-beta-lactamase" evidence="2">
    <location>
        <begin position="94"/>
        <end position="292"/>
    </location>
</feature>
<accession>A0ABQ1M1I7</accession>
<dbReference type="SMART" id="SM00849">
    <property type="entry name" value="Lactamase_B"/>
    <property type="match status" value="1"/>
</dbReference>
<evidence type="ECO:0000313" key="3">
    <source>
        <dbReference type="EMBL" id="GGC32130.1"/>
    </source>
</evidence>
<dbReference type="InterPro" id="IPR052159">
    <property type="entry name" value="Competence_DNA_uptake"/>
</dbReference>
<dbReference type="SUPFAM" id="SSF56281">
    <property type="entry name" value="Metallo-hydrolase/oxidoreductase"/>
    <property type="match status" value="1"/>
</dbReference>
<organism evidence="3 4">
    <name type="scientific">Parapedobacter defluvii</name>
    <dbReference type="NCBI Taxonomy" id="2045106"/>
    <lineage>
        <taxon>Bacteria</taxon>
        <taxon>Pseudomonadati</taxon>
        <taxon>Bacteroidota</taxon>
        <taxon>Sphingobacteriia</taxon>
        <taxon>Sphingobacteriales</taxon>
        <taxon>Sphingobacteriaceae</taxon>
        <taxon>Parapedobacter</taxon>
    </lineage>
</organism>
<dbReference type="PANTHER" id="PTHR30619:SF1">
    <property type="entry name" value="RECOMBINATION PROTEIN 2"/>
    <property type="match status" value="1"/>
</dbReference>
<reference evidence="4" key="1">
    <citation type="journal article" date="2019" name="Int. J. Syst. Evol. Microbiol.">
        <title>The Global Catalogue of Microorganisms (GCM) 10K type strain sequencing project: providing services to taxonomists for standard genome sequencing and annotation.</title>
        <authorList>
            <consortium name="The Broad Institute Genomics Platform"/>
            <consortium name="The Broad Institute Genome Sequencing Center for Infectious Disease"/>
            <person name="Wu L."/>
            <person name="Ma J."/>
        </authorList>
    </citation>
    <scope>NUCLEOTIDE SEQUENCE [LARGE SCALE GENOMIC DNA]</scope>
    <source>
        <strain evidence="4">CGMCC 1.15342</strain>
    </source>
</reference>
<dbReference type="Gene3D" id="3.60.15.10">
    <property type="entry name" value="Ribonuclease Z/Hydroxyacylglutathione hydrolase-like"/>
    <property type="match status" value="1"/>
</dbReference>
<dbReference type="PANTHER" id="PTHR30619">
    <property type="entry name" value="DNA INTERNALIZATION/COMPETENCE PROTEIN COMEC/REC2"/>
    <property type="match status" value="1"/>
</dbReference>
<dbReference type="EMBL" id="BMIK01000008">
    <property type="protein sequence ID" value="GGC32130.1"/>
    <property type="molecule type" value="Genomic_DNA"/>
</dbReference>
<dbReference type="InterPro" id="IPR001279">
    <property type="entry name" value="Metallo-B-lactamas"/>
</dbReference>
<feature type="transmembrane region" description="Helical" evidence="1">
    <location>
        <begin position="33"/>
        <end position="49"/>
    </location>
</feature>
<evidence type="ECO:0000256" key="1">
    <source>
        <dbReference type="SAM" id="Phobius"/>
    </source>
</evidence>
<comment type="caution">
    <text evidence="3">The sequence shown here is derived from an EMBL/GenBank/DDBJ whole genome shotgun (WGS) entry which is preliminary data.</text>
</comment>
<evidence type="ECO:0000313" key="4">
    <source>
        <dbReference type="Proteomes" id="UP000597338"/>
    </source>
</evidence>
<dbReference type="Pfam" id="PF00753">
    <property type="entry name" value="Lactamase_B"/>
    <property type="match status" value="1"/>
</dbReference>
<sequence length="347" mass="38945">MGVGATCTILVGVIMRFIDAVGAKSIHLITGKANSQFLFLFSMFIYNYQTTGNMNIRYLLFPLLIFGLSFCMAAIGAEKPGFTLWQLPAQSSSQMNSYVLLTDNGKVCVMDGGTAADASYLRGFLAALGNEVEAWFITHPHSDHIGALNEILKAPVGLKIHTIYHAELSTSFVQQYEKGAEGLTKEFYENVRKFDGKVVNMTEPGLVISMGNTTFKILGVKNEEITTNPYNNQSVVIKVWDTKKSVLFLADLGIEGGDKLWNGPYRSDLTCDYLQMAHHGQNGVSKDFYRNISFRACLWPTPRWLHDNDAGNGYNTHNWETIEIRNLMNEIGIKEHYWQFEGLHKIE</sequence>
<proteinExistence type="predicted"/>
<name>A0ABQ1M1I7_9SPHI</name>
<protein>
    <recommendedName>
        <fullName evidence="2">Metallo-beta-lactamase domain-containing protein</fullName>
    </recommendedName>
</protein>